<dbReference type="EMBL" id="JH598500">
    <property type="status" value="NOT_ANNOTATED_CDS"/>
    <property type="molecule type" value="Genomic_DNA"/>
</dbReference>
<feature type="compositionally biased region" description="Basic and acidic residues" evidence="1">
    <location>
        <begin position="721"/>
        <end position="742"/>
    </location>
</feature>
<evidence type="ECO:0000313" key="3">
    <source>
        <dbReference type="EnsemblProtists" id="HpaP808286"/>
    </source>
</evidence>
<dbReference type="Gene3D" id="3.40.30.10">
    <property type="entry name" value="Glutaredoxin"/>
    <property type="match status" value="2"/>
</dbReference>
<protein>
    <recommendedName>
        <fullName evidence="5">Thioredoxin domain-containing protein</fullName>
    </recommendedName>
</protein>
<proteinExistence type="predicted"/>
<feature type="signal peptide" evidence="2">
    <location>
        <begin position="1"/>
        <end position="23"/>
    </location>
</feature>
<sequence length="772" mass="85357">MRLRLLLSAVCLSTVSWPQLSDALEIIATAADLRAIECSAKVHALLVIRTNEGEGDDERPSLEELVLSAYPDLPDIENELEGLVTFGVVDMAVHDKTSVGNQWQLQKLPALVIYQDVPHLNPYTGELYRAATSADVSILKKPQKLKKMLKSAIPTQFVYELEGNDATWTFLTQFVQEKVLEVETVVLLISKQRHASPMYRAVAAELKDQGLSFVFLSKDEEAAEEVMELLEVEEVPALVVLKSMTDHVVSSAEKMKTYGALKSFVKPFARPKGSKRNTSKGSETSEGKSKFIRFFFGSEFDELVLRSDVVWIIEFMDSGREQQDLDEKKWKKTLTQLHRKAGVVATGAVSCEKEVELCERYGGSGVRVFPLELTSANRLKRAEVLPQTFTTIDEAKETAVATIPDLTVTITSPAELNAFTALARENHAMPVVFFTTKETTPPMIKALPLSVPTQKIMVAVLHDAGEDLKKQFLVDASAKTALVCLVPNQVQSEGPTSGQFGIIAYKKTTMGAYTYPNMMQFLLQVLAQYPHPQDTKSTSEEVDVSSLDLTSAQSLVPYVSKENIGDLCGGNKICVIGFFEDHLDTVADPESRLATWWITLAHVAAQSAQRGEPFQFVWMNGKCQKDFAEAFGVGLFQMPTLAVYSPSKQRFATNVGIFDEESATAFLKSVLSGSRSTAPLGGVPELVNECSVDEIQGAALGAGDVTEDDGDIDDMLSEILSDEKQQRDELEKELEKESELKQTKKGKKKRKARKNKSKKKKKTKKKAARDEL</sequence>
<dbReference type="EnsemblProtists" id="HpaT808286">
    <property type="protein sequence ID" value="HpaP808286"/>
    <property type="gene ID" value="HpaG808286"/>
</dbReference>
<dbReference type="InterPro" id="IPR052842">
    <property type="entry name" value="ER_Co-chaperone"/>
</dbReference>
<dbReference type="VEuPathDB" id="FungiDB:HpaG808286"/>
<dbReference type="InterPro" id="IPR036249">
    <property type="entry name" value="Thioredoxin-like_sf"/>
</dbReference>
<dbReference type="Proteomes" id="UP000011713">
    <property type="component" value="Unassembled WGS sequence"/>
</dbReference>
<evidence type="ECO:0008006" key="5">
    <source>
        <dbReference type="Google" id="ProtNLM"/>
    </source>
</evidence>
<dbReference type="OMA" id="KICAIGF"/>
<dbReference type="STRING" id="559515.M4BPE7"/>
<feature type="chain" id="PRO_5004048846" description="Thioredoxin domain-containing protein" evidence="2">
    <location>
        <begin position="24"/>
        <end position="772"/>
    </location>
</feature>
<dbReference type="AlphaFoldDB" id="M4BPE7"/>
<dbReference type="SUPFAM" id="SSF52833">
    <property type="entry name" value="Thioredoxin-like"/>
    <property type="match status" value="2"/>
</dbReference>
<reference evidence="4" key="1">
    <citation type="journal article" date="2010" name="Science">
        <title>Signatures of adaptation to obligate biotrophy in the Hyaloperonospora arabidopsidis genome.</title>
        <authorList>
            <person name="Baxter L."/>
            <person name="Tripathy S."/>
            <person name="Ishaque N."/>
            <person name="Boot N."/>
            <person name="Cabral A."/>
            <person name="Kemen E."/>
            <person name="Thines M."/>
            <person name="Ah-Fong A."/>
            <person name="Anderson R."/>
            <person name="Badejoko W."/>
            <person name="Bittner-Eddy P."/>
            <person name="Boore J.L."/>
            <person name="Chibucos M.C."/>
            <person name="Coates M."/>
            <person name="Dehal P."/>
            <person name="Delehaunty K."/>
            <person name="Dong S."/>
            <person name="Downton P."/>
            <person name="Dumas B."/>
            <person name="Fabro G."/>
            <person name="Fronick C."/>
            <person name="Fuerstenberg S.I."/>
            <person name="Fulton L."/>
            <person name="Gaulin E."/>
            <person name="Govers F."/>
            <person name="Hughes L."/>
            <person name="Humphray S."/>
            <person name="Jiang R.H."/>
            <person name="Judelson H."/>
            <person name="Kamoun S."/>
            <person name="Kyung K."/>
            <person name="Meijer H."/>
            <person name="Minx P."/>
            <person name="Morris P."/>
            <person name="Nelson J."/>
            <person name="Phuntumart V."/>
            <person name="Qutob D."/>
            <person name="Rehmany A."/>
            <person name="Rougon-Cardoso A."/>
            <person name="Ryden P."/>
            <person name="Torto-Alalibo T."/>
            <person name="Studholme D."/>
            <person name="Wang Y."/>
            <person name="Win J."/>
            <person name="Wood J."/>
            <person name="Clifton S.W."/>
            <person name="Rogers J."/>
            <person name="Van den Ackerveken G."/>
            <person name="Jones J.D."/>
            <person name="McDowell J.M."/>
            <person name="Beynon J."/>
            <person name="Tyler B.M."/>
        </authorList>
    </citation>
    <scope>NUCLEOTIDE SEQUENCE [LARGE SCALE GENOMIC DNA]</scope>
    <source>
        <strain evidence="4">Emoy2</strain>
    </source>
</reference>
<organism evidence="3 4">
    <name type="scientific">Hyaloperonospora arabidopsidis (strain Emoy2)</name>
    <name type="common">Downy mildew agent</name>
    <name type="synonym">Peronospora arabidopsidis</name>
    <dbReference type="NCBI Taxonomy" id="559515"/>
    <lineage>
        <taxon>Eukaryota</taxon>
        <taxon>Sar</taxon>
        <taxon>Stramenopiles</taxon>
        <taxon>Oomycota</taxon>
        <taxon>Peronosporomycetes</taxon>
        <taxon>Peronosporales</taxon>
        <taxon>Peronosporaceae</taxon>
        <taxon>Hyaloperonospora</taxon>
    </lineage>
</organism>
<evidence type="ECO:0000256" key="2">
    <source>
        <dbReference type="SAM" id="SignalP"/>
    </source>
</evidence>
<accession>M4BPE7</accession>
<evidence type="ECO:0000256" key="1">
    <source>
        <dbReference type="SAM" id="MobiDB-lite"/>
    </source>
</evidence>
<dbReference type="PANTHER" id="PTHR45184:SF1">
    <property type="entry name" value="DNAJ PROTEIN ERDJ3A"/>
    <property type="match status" value="1"/>
</dbReference>
<evidence type="ECO:0000313" key="4">
    <source>
        <dbReference type="Proteomes" id="UP000011713"/>
    </source>
</evidence>
<dbReference type="HOGENOM" id="CLU_022001_0_0_1"/>
<name>M4BPE7_HYAAE</name>
<dbReference type="PANTHER" id="PTHR45184">
    <property type="entry name" value="DNAJ PROTEIN ERDJ3A"/>
    <property type="match status" value="1"/>
</dbReference>
<keyword evidence="4" id="KW-1185">Reference proteome</keyword>
<feature type="compositionally biased region" description="Basic residues" evidence="1">
    <location>
        <begin position="743"/>
        <end position="772"/>
    </location>
</feature>
<dbReference type="eggNOG" id="ENOG502QVNH">
    <property type="taxonomic scope" value="Eukaryota"/>
</dbReference>
<feature type="region of interest" description="Disordered" evidence="1">
    <location>
        <begin position="720"/>
        <end position="772"/>
    </location>
</feature>
<keyword evidence="2" id="KW-0732">Signal</keyword>
<dbReference type="InParanoid" id="M4BPE7"/>
<reference evidence="3" key="2">
    <citation type="submission" date="2015-06" db="UniProtKB">
        <authorList>
            <consortium name="EnsemblProtists"/>
        </authorList>
    </citation>
    <scope>IDENTIFICATION</scope>
    <source>
        <strain evidence="3">Emoy2</strain>
    </source>
</reference>